<dbReference type="PANTHER" id="PTHR24305:SF210">
    <property type="entry name" value="CYTOCHROME P450 MONOOXYGENASE ASQL-RELATED"/>
    <property type="match status" value="1"/>
</dbReference>
<keyword evidence="10" id="KW-1185">Reference proteome</keyword>
<feature type="transmembrane region" description="Helical" evidence="8">
    <location>
        <begin position="7"/>
        <end position="29"/>
    </location>
</feature>
<dbReference type="InterPro" id="IPR036396">
    <property type="entry name" value="Cyt_P450_sf"/>
</dbReference>
<dbReference type="AlphaFoldDB" id="A0A7D8ZBJ1"/>
<evidence type="ECO:0000256" key="3">
    <source>
        <dbReference type="ARBA" id="ARBA00022617"/>
    </source>
</evidence>
<dbReference type="PROSITE" id="PS00086">
    <property type="entry name" value="CYTOCHROME_P450"/>
    <property type="match status" value="1"/>
</dbReference>
<dbReference type="InterPro" id="IPR050121">
    <property type="entry name" value="Cytochrome_P450_monoxygenase"/>
</dbReference>
<accession>A0A7D8ZBJ1</accession>
<protein>
    <submittedName>
        <fullName evidence="9">Cytochrome P450 monooxygenase aclL</fullName>
    </submittedName>
</protein>
<dbReference type="GO" id="GO:0005506">
    <property type="term" value="F:iron ion binding"/>
    <property type="evidence" value="ECO:0007669"/>
    <property type="project" value="InterPro"/>
</dbReference>
<dbReference type="GO" id="GO:0020037">
    <property type="term" value="F:heme binding"/>
    <property type="evidence" value="ECO:0007669"/>
    <property type="project" value="InterPro"/>
</dbReference>
<evidence type="ECO:0000256" key="8">
    <source>
        <dbReference type="SAM" id="Phobius"/>
    </source>
</evidence>
<dbReference type="InterPro" id="IPR002401">
    <property type="entry name" value="Cyt_P450_E_grp-I"/>
</dbReference>
<keyword evidence="4 6" id="KW-0479">Metal-binding</keyword>
<dbReference type="InterPro" id="IPR001128">
    <property type="entry name" value="Cyt_P450"/>
</dbReference>
<reference evidence="9 10" key="1">
    <citation type="submission" date="2018-05" db="EMBL/GenBank/DDBJ databases">
        <title>Whole genome sequencing for identification of molecular markers to develop diagnostic detection tools for the regulated plant pathogen Lachnellula willkommii.</title>
        <authorList>
            <person name="Giroux E."/>
            <person name="Bilodeau G."/>
        </authorList>
    </citation>
    <scope>NUCLEOTIDE SEQUENCE [LARGE SCALE GENOMIC DNA]</scope>
    <source>
        <strain evidence="9 10">CBS 625.97</strain>
    </source>
</reference>
<keyword evidence="8" id="KW-0812">Transmembrane</keyword>
<keyword evidence="7 9" id="KW-0503">Monooxygenase</keyword>
<evidence type="ECO:0000313" key="10">
    <source>
        <dbReference type="Proteomes" id="UP000481288"/>
    </source>
</evidence>
<sequence>MPSSADFGFASLCWGLVGLYLLHAVYNLYFHPLRSFPGPVYCKVTGFWYIFKIIRGNSFLEIKHLHDIYGDVVRIAPNELSYNTAEAWNSIYGRNIQLHGETKTSAIGNRLLKDTLLYGAGFEGADTVVNAEGTFYAPQRRALAYAFTRKSLMAKEHILTHYTDRAIENLTTQISATDTVDVGPMFANAIFDFNCKFVADRDIGASNPHGTLHPSVHYFDNILRFAYIPITLRRLPMVAYLQDTLQPLFSKGLLHYHVVGPLIRNRLENGGISYMERHPKEGDTGKSQILNNAAIFIAAGTGTTVGWLCASVYYILSNPDVKSKIYDEIRNSASKGSDLSLDVVSSMKYLKAVTDESIRIFPPIVATLTRVVPRGGVSICGKYVPQGTVVGVNHWATYRSAKNFNHPDEFHPERWFDVVSEEFAEDHRNALQPFSYGPRKCIAQEYLRLASMNSKLFLARLFWEFDMELAPESRDWTNQKGFIAHYKPPLMVKFNKRSGLFETET</sequence>
<evidence type="ECO:0000256" key="4">
    <source>
        <dbReference type="ARBA" id="ARBA00022723"/>
    </source>
</evidence>
<dbReference type="Pfam" id="PF00067">
    <property type="entry name" value="p450"/>
    <property type="match status" value="1"/>
</dbReference>
<evidence type="ECO:0000256" key="7">
    <source>
        <dbReference type="RuleBase" id="RU000461"/>
    </source>
</evidence>
<evidence type="ECO:0000313" key="9">
    <source>
        <dbReference type="EMBL" id="TVY57938.1"/>
    </source>
</evidence>
<proteinExistence type="inferred from homology"/>
<keyword evidence="5 6" id="KW-0408">Iron</keyword>
<comment type="cofactor">
    <cofactor evidence="1 6">
        <name>heme</name>
        <dbReference type="ChEBI" id="CHEBI:30413"/>
    </cofactor>
</comment>
<evidence type="ECO:0000256" key="2">
    <source>
        <dbReference type="ARBA" id="ARBA00010617"/>
    </source>
</evidence>
<keyword evidence="8" id="KW-1133">Transmembrane helix</keyword>
<dbReference type="CDD" id="cd11058">
    <property type="entry name" value="CYP60B-like"/>
    <property type="match status" value="1"/>
</dbReference>
<evidence type="ECO:0000256" key="5">
    <source>
        <dbReference type="ARBA" id="ARBA00023004"/>
    </source>
</evidence>
<dbReference type="GO" id="GO:0016705">
    <property type="term" value="F:oxidoreductase activity, acting on paired donors, with incorporation or reduction of molecular oxygen"/>
    <property type="evidence" value="ECO:0007669"/>
    <property type="project" value="InterPro"/>
</dbReference>
<feature type="binding site" description="axial binding residue" evidence="6">
    <location>
        <position position="441"/>
    </location>
    <ligand>
        <name>heme</name>
        <dbReference type="ChEBI" id="CHEBI:30413"/>
    </ligand>
    <ligandPart>
        <name>Fe</name>
        <dbReference type="ChEBI" id="CHEBI:18248"/>
    </ligandPart>
</feature>
<dbReference type="GO" id="GO:0004497">
    <property type="term" value="F:monooxygenase activity"/>
    <property type="evidence" value="ECO:0007669"/>
    <property type="project" value="UniProtKB-KW"/>
</dbReference>
<evidence type="ECO:0000256" key="6">
    <source>
        <dbReference type="PIRSR" id="PIRSR602401-1"/>
    </source>
</evidence>
<keyword evidence="3 6" id="KW-0349">Heme</keyword>
<comment type="caution">
    <text evidence="9">The sequence shown here is derived from an EMBL/GenBank/DDBJ whole genome shotgun (WGS) entry which is preliminary data.</text>
</comment>
<dbReference type="OrthoDB" id="1470350at2759"/>
<organism evidence="9 10">
    <name type="scientific">Lachnellula cervina</name>
    <dbReference type="NCBI Taxonomy" id="1316786"/>
    <lineage>
        <taxon>Eukaryota</taxon>
        <taxon>Fungi</taxon>
        <taxon>Dikarya</taxon>
        <taxon>Ascomycota</taxon>
        <taxon>Pezizomycotina</taxon>
        <taxon>Leotiomycetes</taxon>
        <taxon>Helotiales</taxon>
        <taxon>Lachnaceae</taxon>
        <taxon>Lachnellula</taxon>
    </lineage>
</organism>
<dbReference type="Proteomes" id="UP000481288">
    <property type="component" value="Unassembled WGS sequence"/>
</dbReference>
<feature type="transmembrane region" description="Helical" evidence="8">
    <location>
        <begin position="293"/>
        <end position="316"/>
    </location>
</feature>
<name>A0A7D8ZBJ1_9HELO</name>
<dbReference type="InterPro" id="IPR017972">
    <property type="entry name" value="Cyt_P450_CS"/>
</dbReference>
<dbReference type="PRINTS" id="PR00463">
    <property type="entry name" value="EP450I"/>
</dbReference>
<dbReference type="Gene3D" id="1.10.630.10">
    <property type="entry name" value="Cytochrome P450"/>
    <property type="match status" value="1"/>
</dbReference>
<dbReference type="EMBL" id="QGMG01000067">
    <property type="protein sequence ID" value="TVY57938.1"/>
    <property type="molecule type" value="Genomic_DNA"/>
</dbReference>
<keyword evidence="7" id="KW-0560">Oxidoreductase</keyword>
<gene>
    <name evidence="9" type="primary">aclL_2</name>
    <name evidence="9" type="ORF">LCER1_G001049</name>
</gene>
<dbReference type="SUPFAM" id="SSF48264">
    <property type="entry name" value="Cytochrome P450"/>
    <property type="match status" value="1"/>
</dbReference>
<keyword evidence="8" id="KW-0472">Membrane</keyword>
<evidence type="ECO:0000256" key="1">
    <source>
        <dbReference type="ARBA" id="ARBA00001971"/>
    </source>
</evidence>
<dbReference type="PANTHER" id="PTHR24305">
    <property type="entry name" value="CYTOCHROME P450"/>
    <property type="match status" value="1"/>
</dbReference>
<comment type="similarity">
    <text evidence="2 7">Belongs to the cytochrome P450 family.</text>
</comment>